<accession>A0A6I3XLT5</accession>
<feature type="chain" id="PRO_5026305230" evidence="1">
    <location>
        <begin position="25"/>
        <end position="386"/>
    </location>
</feature>
<dbReference type="Pfam" id="PF09492">
    <property type="entry name" value="Pec_lyase"/>
    <property type="match status" value="1"/>
</dbReference>
<name>A0A6I3XLT5_9BURK</name>
<organism evidence="2 3">
    <name type="scientific">Pseudoduganella dura</name>
    <dbReference type="NCBI Taxonomy" id="321982"/>
    <lineage>
        <taxon>Bacteria</taxon>
        <taxon>Pseudomonadati</taxon>
        <taxon>Pseudomonadota</taxon>
        <taxon>Betaproteobacteria</taxon>
        <taxon>Burkholderiales</taxon>
        <taxon>Oxalobacteraceae</taxon>
        <taxon>Telluria group</taxon>
        <taxon>Pseudoduganella</taxon>
    </lineage>
</organism>
<protein>
    <submittedName>
        <fullName evidence="2">Pectate lyase</fullName>
        <ecNumber evidence="2">4.2.2.2</ecNumber>
    </submittedName>
</protein>
<dbReference type="NCBIfam" id="TIGR02474">
    <property type="entry name" value="pec_lyase"/>
    <property type="match status" value="1"/>
</dbReference>
<evidence type="ECO:0000256" key="1">
    <source>
        <dbReference type="SAM" id="SignalP"/>
    </source>
</evidence>
<keyword evidence="3" id="KW-1185">Reference proteome</keyword>
<dbReference type="Proteomes" id="UP000431684">
    <property type="component" value="Unassembled WGS sequence"/>
</dbReference>
<dbReference type="PROSITE" id="PS51257">
    <property type="entry name" value="PROKAR_LIPOPROTEIN"/>
    <property type="match status" value="1"/>
</dbReference>
<dbReference type="EMBL" id="WNWM01000002">
    <property type="protein sequence ID" value="MUI16466.1"/>
    <property type="molecule type" value="Genomic_DNA"/>
</dbReference>
<dbReference type="Gene3D" id="1.50.10.20">
    <property type="match status" value="1"/>
</dbReference>
<evidence type="ECO:0000313" key="3">
    <source>
        <dbReference type="Proteomes" id="UP000431684"/>
    </source>
</evidence>
<comment type="caution">
    <text evidence="2">The sequence shown here is derived from an EMBL/GenBank/DDBJ whole genome shotgun (WGS) entry which is preliminary data.</text>
</comment>
<dbReference type="InterPro" id="IPR012669">
    <property type="entry name" value="Pectate_lyase"/>
</dbReference>
<dbReference type="EC" id="4.2.2.2" evidence="2"/>
<keyword evidence="1" id="KW-0732">Signal</keyword>
<dbReference type="GO" id="GO:0030570">
    <property type="term" value="F:pectate lyase activity"/>
    <property type="evidence" value="ECO:0007669"/>
    <property type="project" value="UniProtKB-EC"/>
</dbReference>
<proteinExistence type="predicted"/>
<keyword evidence="2" id="KW-0456">Lyase</keyword>
<gene>
    <name evidence="2" type="primary">pelA</name>
    <name evidence="2" type="ORF">GJV26_29000</name>
</gene>
<dbReference type="AlphaFoldDB" id="A0A6I3XLT5"/>
<dbReference type="OrthoDB" id="9804686at2"/>
<evidence type="ECO:0000313" key="2">
    <source>
        <dbReference type="EMBL" id="MUI16466.1"/>
    </source>
</evidence>
<dbReference type="SUPFAM" id="SSF81853">
    <property type="entry name" value="Family 10 polysaccharide lyase"/>
    <property type="match status" value="1"/>
</dbReference>
<sequence>MPMQRRDCLITLSTLALATAGCTALPAVEPPAPMLSQQRNPIGTALDSYKRWLSRNRDPAAALDDDKALADNIVSWQMPHGGFYKMPAWYQAKWDGVAPRSGWSGADGVELGTIDNGATVAEILVLADVYGRSGNPAYRYSARKALEFLLAMQYPSGGFPQVYPARTGTLYSNLVTFNDNAMIRVLKLLDDAAGRKAPFAGDFFTTAQRERMHAAIDRAVDFILKAQIVQDGVKTVWCAQHDPVTYAPATGRSYELPSKSGQESVLIIAFLMSRPQTPAVAGAARSGIAWYRRGAVQMKDTAFDPAATRPACANPFVHRPGVTAWYRFYDLATDRGFFSGRLPTDRPPGVGKQYDIMKIGAESRYTYQWGGDYGTRIFGYADRVGY</sequence>
<feature type="signal peptide" evidence="1">
    <location>
        <begin position="1"/>
        <end position="24"/>
    </location>
</feature>
<reference evidence="2 3" key="1">
    <citation type="submission" date="2019-11" db="EMBL/GenBank/DDBJ databases">
        <title>Draft Genome Sequences of Six Type Strains of the Genus Massilia.</title>
        <authorList>
            <person name="Miess H."/>
            <person name="Frediansyah A."/>
            <person name="Goeker M."/>
            <person name="Gross H."/>
        </authorList>
    </citation>
    <scope>NUCLEOTIDE SEQUENCE [LARGE SCALE GENOMIC DNA]</scope>
    <source>
        <strain evidence="2 3">DSM 17513</strain>
    </source>
</reference>